<accession>V6AT70</accession>
<reference evidence="2" key="2">
    <citation type="submission" date="2013-10" db="EMBL/GenBank/DDBJ databases">
        <authorList>
            <person name="Regsiter A."/>
        </authorList>
    </citation>
    <scope>NUCLEOTIDE SEQUENCE</scope>
    <source>
        <strain evidence="2">N4</strain>
    </source>
</reference>
<dbReference type="SUPFAM" id="SSF89447">
    <property type="entry name" value="AbrB/MazE/MraZ-like"/>
    <property type="match status" value="1"/>
</dbReference>
<dbReference type="Proteomes" id="UP000018159">
    <property type="component" value="Unassembled WGS sequence"/>
</dbReference>
<dbReference type="RefSeq" id="WP_048195860.1">
    <property type="nucleotide sequence ID" value="NZ_CAJNAQ010000005.1"/>
</dbReference>
<evidence type="ECO:0000313" key="1">
    <source>
        <dbReference type="EMBL" id="CAE6498092.1"/>
    </source>
</evidence>
<dbReference type="InterPro" id="IPR007159">
    <property type="entry name" value="SpoVT-AbrB_dom"/>
</dbReference>
<dbReference type="Gene3D" id="2.10.260.10">
    <property type="match status" value="1"/>
</dbReference>
<evidence type="ECO:0000313" key="3">
    <source>
        <dbReference type="Proteomes" id="UP000018159"/>
    </source>
</evidence>
<reference evidence="2" key="1">
    <citation type="journal article" date="2013" name="PLoS ONE">
        <title>Enrichment and Genome Sequence of the Group I.1a Ammonia-Oxidizing Archaeon ?Ca. Nitrosotenuis uzonensis? Representing a Clade Globally.</title>
        <authorList>
            <person name="Lebedeva E.V."/>
            <person name="Hatzenpichler R."/>
            <person name="Pelletier E."/>
            <person name="Schuster N."/>
            <person name="Hauzmayer S."/>
            <person name="Bulaev A."/>
            <person name="Grigor'eva N.V."/>
            <person name="Galushko A."/>
            <person name="Schmid M."/>
            <person name="Palatinszky M."/>
            <person name="Le Paslier D."/>
            <person name="Daims H."/>
            <person name="Wagner M."/>
        </authorList>
    </citation>
    <scope>NUCLEOTIDE SEQUENCE [LARGE SCALE GENOMIC DNA]</scope>
    <source>
        <strain evidence="2">N4</strain>
    </source>
</reference>
<dbReference type="GO" id="GO:0003677">
    <property type="term" value="F:DNA binding"/>
    <property type="evidence" value="ECO:0007669"/>
    <property type="project" value="InterPro"/>
</dbReference>
<dbReference type="OrthoDB" id="6319at2157"/>
<name>V6AT70_9ARCH</name>
<dbReference type="Proteomes" id="UP000655759">
    <property type="component" value="Unassembled WGS sequence"/>
</dbReference>
<dbReference type="EMBL" id="CBTY010000008">
    <property type="protein sequence ID" value="CDI05779.1"/>
    <property type="molecule type" value="Genomic_DNA"/>
</dbReference>
<gene>
    <name evidence="2" type="ORF">NITUZ_30471</name>
    <name evidence="1" type="ORF">NUZ5A_50747</name>
</gene>
<keyword evidence="3" id="KW-1185">Reference proteome</keyword>
<protein>
    <submittedName>
        <fullName evidence="2">Transcriptional regulator, AbrB family</fullName>
    </submittedName>
</protein>
<dbReference type="AlphaFoldDB" id="V6AT70"/>
<dbReference type="STRING" id="1407055.NITUZ_30471"/>
<comment type="caution">
    <text evidence="2">The sequence shown here is derived from an EMBL/GenBank/DDBJ whole genome shotgun (WGS) entry which is preliminary data.</text>
</comment>
<sequence length="136" mass="15302">MVANNDQSNYVNMFQEWMQKGGKAQSEFIKAFCSYMEGNQKFDPLQSLKEMTSKAAEMQANIANNVSSLQKNTMEQMFNLGNMMQNFMGWGAFKTTVGSNGRISIPEAERDALKLSEGDLVQVLVLPLEKRKSRSS</sequence>
<dbReference type="EMBL" id="CAJNAQ010000005">
    <property type="protein sequence ID" value="CAE6498092.1"/>
    <property type="molecule type" value="Genomic_DNA"/>
</dbReference>
<dbReference type="InterPro" id="IPR037914">
    <property type="entry name" value="SpoVT-AbrB_sf"/>
</dbReference>
<evidence type="ECO:0000313" key="2">
    <source>
        <dbReference type="EMBL" id="CDI05779.1"/>
    </source>
</evidence>
<proteinExistence type="predicted"/>
<dbReference type="NCBIfam" id="TIGR01439">
    <property type="entry name" value="lp_hng_hel_AbrB"/>
    <property type="match status" value="1"/>
</dbReference>
<reference evidence="1" key="3">
    <citation type="submission" date="2021-02" db="EMBL/GenBank/DDBJ databases">
        <authorList>
            <person name="Han P."/>
        </authorList>
    </citation>
    <scope>NUCLEOTIDE SEQUENCE</scope>
    <source>
        <strain evidence="1">Candidatus Nitrosotenuis uzonensis 5A</strain>
    </source>
</reference>
<organism evidence="2 3">
    <name type="scientific">Candidatus Nitrosotenuis uzonensis</name>
    <dbReference type="NCBI Taxonomy" id="1407055"/>
    <lineage>
        <taxon>Archaea</taxon>
        <taxon>Nitrososphaerota</taxon>
        <taxon>Candidatus Nitrosotenuis</taxon>
    </lineage>
</organism>